<feature type="region of interest" description="Disordered" evidence="1">
    <location>
        <begin position="121"/>
        <end position="178"/>
    </location>
</feature>
<protein>
    <submittedName>
        <fullName evidence="2">Uncharacterized protein</fullName>
    </submittedName>
</protein>
<evidence type="ECO:0000256" key="1">
    <source>
        <dbReference type="SAM" id="MobiDB-lite"/>
    </source>
</evidence>
<reference evidence="2 3" key="1">
    <citation type="submission" date="2024-01" db="EMBL/GenBank/DDBJ databases">
        <authorList>
            <person name="Waweru B."/>
        </authorList>
    </citation>
    <scope>NUCLEOTIDE SEQUENCE [LARGE SCALE GENOMIC DNA]</scope>
</reference>
<feature type="region of interest" description="Disordered" evidence="1">
    <location>
        <begin position="65"/>
        <end position="87"/>
    </location>
</feature>
<dbReference type="PANTHER" id="PTHR34210">
    <property type="entry name" value="OS01G0252900 PROTEIN"/>
    <property type="match status" value="1"/>
</dbReference>
<accession>A0AAV1QXX6</accession>
<dbReference type="Proteomes" id="UP001314170">
    <property type="component" value="Unassembled WGS sequence"/>
</dbReference>
<gene>
    <name evidence="2" type="ORF">DCAF_LOCUS2837</name>
</gene>
<proteinExistence type="predicted"/>
<name>A0AAV1QXX6_9ROSI</name>
<evidence type="ECO:0000313" key="2">
    <source>
        <dbReference type="EMBL" id="CAK7325165.1"/>
    </source>
</evidence>
<dbReference type="PANTHER" id="PTHR34210:SF4">
    <property type="match status" value="1"/>
</dbReference>
<feature type="compositionally biased region" description="Low complexity" evidence="1">
    <location>
        <begin position="122"/>
        <end position="153"/>
    </location>
</feature>
<dbReference type="AlphaFoldDB" id="A0AAV1QXX6"/>
<keyword evidence="3" id="KW-1185">Reference proteome</keyword>
<dbReference type="EMBL" id="CAWUPB010000850">
    <property type="protein sequence ID" value="CAK7325165.1"/>
    <property type="molecule type" value="Genomic_DNA"/>
</dbReference>
<feature type="region of interest" description="Disordered" evidence="1">
    <location>
        <begin position="1"/>
        <end position="50"/>
    </location>
</feature>
<organism evidence="2 3">
    <name type="scientific">Dovyalis caffra</name>
    <dbReference type="NCBI Taxonomy" id="77055"/>
    <lineage>
        <taxon>Eukaryota</taxon>
        <taxon>Viridiplantae</taxon>
        <taxon>Streptophyta</taxon>
        <taxon>Embryophyta</taxon>
        <taxon>Tracheophyta</taxon>
        <taxon>Spermatophyta</taxon>
        <taxon>Magnoliopsida</taxon>
        <taxon>eudicotyledons</taxon>
        <taxon>Gunneridae</taxon>
        <taxon>Pentapetalae</taxon>
        <taxon>rosids</taxon>
        <taxon>fabids</taxon>
        <taxon>Malpighiales</taxon>
        <taxon>Salicaceae</taxon>
        <taxon>Flacourtieae</taxon>
        <taxon>Dovyalis</taxon>
    </lineage>
</organism>
<evidence type="ECO:0000313" key="3">
    <source>
        <dbReference type="Proteomes" id="UP001314170"/>
    </source>
</evidence>
<sequence>MGQGGNGASSYYHRQPPDPKVGLENQSNKEASRTQPHEQDMEFGFKDSTLPMSFESLERKFSDEVMKLAKEQSDSEDAENARHREEELSALLQQANKREEFLRKESQARLSQYQQASMSHYPSSGFGFGSSPTGNDDQMTTSNAVTSSSSSPTGNNDQMSMKDRTAEHTVQATTPSDPVFTQQPANLALFLFFQIHRKGINLLLRVHQVQIPFNLEANQIWLHHRSQLFRLLVVWSSMLEEAFHWMQVVVTSLAEKLSESKNHHGASGEGTTGLKIGFVVRVPGYLWGTVHDLRFPRSPTDCSVIRR</sequence>
<feature type="compositionally biased region" description="Basic and acidic residues" evidence="1">
    <location>
        <begin position="30"/>
        <end position="45"/>
    </location>
</feature>
<feature type="compositionally biased region" description="Polar residues" evidence="1">
    <location>
        <begin position="168"/>
        <end position="178"/>
    </location>
</feature>
<comment type="caution">
    <text evidence="2">The sequence shown here is derived from an EMBL/GenBank/DDBJ whole genome shotgun (WGS) entry which is preliminary data.</text>
</comment>